<gene>
    <name evidence="1" type="ORF">CCU01_024325</name>
</gene>
<sequence>MSLGCGEWGLCLRTGRVGETRTQNQDTQALAKEINQRLDGLLSRWLLLKNTGQDMATDNSTVPVLPTH</sequence>
<organism evidence="1 2">
    <name type="scientific">Escherichia coli O145:NM</name>
    <dbReference type="NCBI Taxonomy" id="991919"/>
    <lineage>
        <taxon>Bacteria</taxon>
        <taxon>Pseudomonadati</taxon>
        <taxon>Pseudomonadota</taxon>
        <taxon>Gammaproteobacteria</taxon>
        <taxon>Enterobacterales</taxon>
        <taxon>Enterobacteriaceae</taxon>
        <taxon>Escherichia</taxon>
    </lineage>
</organism>
<proteinExistence type="predicted"/>
<evidence type="ECO:0000313" key="1">
    <source>
        <dbReference type="EMBL" id="QCH95618.1"/>
    </source>
</evidence>
<protein>
    <submittedName>
        <fullName evidence="1">Uncharacterized protein</fullName>
    </submittedName>
</protein>
<dbReference type="EMBL" id="CP031919">
    <property type="protein sequence ID" value="QCH95618.1"/>
    <property type="molecule type" value="Genomic_DNA"/>
</dbReference>
<dbReference type="AlphaFoldDB" id="A0A4P8C4I7"/>
<name>A0A4P8C4I7_ECOLX</name>
<evidence type="ECO:0000313" key="2">
    <source>
        <dbReference type="Proteomes" id="UP000310529"/>
    </source>
</evidence>
<accession>A0A4P8C4I7</accession>
<reference evidence="1 2" key="1">
    <citation type="submission" date="2018-08" db="EMBL/GenBank/DDBJ databases">
        <title>Food and Water Consortium WGS.</title>
        <authorList>
            <person name="Tyson S."/>
            <person name="Peterson C.-L."/>
            <person name="Olson A."/>
            <person name="Tyler S."/>
            <person name="Cabral J."/>
            <person name="Lynch T."/>
            <person name="Knox N."/>
            <person name="Van Domselaar G."/>
            <person name="Graham M."/>
        </authorList>
    </citation>
    <scope>NUCLEOTIDE SEQUENCE [LARGE SCALE GENOMIC DNA]</scope>
    <source>
        <strain evidence="1 2">FWSEC0002</strain>
    </source>
</reference>
<dbReference type="Proteomes" id="UP000310529">
    <property type="component" value="Chromosome"/>
</dbReference>